<dbReference type="RefSeq" id="WP_372266020.1">
    <property type="nucleotide sequence ID" value="NZ_JBFRUW010000030.1"/>
</dbReference>
<dbReference type="Proteomes" id="UP001570417">
    <property type="component" value="Unassembled WGS sequence"/>
</dbReference>
<dbReference type="PROSITE" id="PS51257">
    <property type="entry name" value="PROKAR_LIPOPROTEIN"/>
    <property type="match status" value="1"/>
</dbReference>
<name>A0ABV4NB11_9VIBR</name>
<proteinExistence type="predicted"/>
<organism evidence="1 2">
    <name type="scientific">Vibrio gallaecicus</name>
    <dbReference type="NCBI Taxonomy" id="552386"/>
    <lineage>
        <taxon>Bacteria</taxon>
        <taxon>Pseudomonadati</taxon>
        <taxon>Pseudomonadota</taxon>
        <taxon>Gammaproteobacteria</taxon>
        <taxon>Vibrionales</taxon>
        <taxon>Vibrionaceae</taxon>
        <taxon>Vibrio</taxon>
    </lineage>
</organism>
<accession>A0ABV4NB11</accession>
<reference evidence="1 2" key="1">
    <citation type="journal article" date="2024" name="ISME J.">
        <title>Tailless and filamentous prophages are predominant in marine Vibrio.</title>
        <authorList>
            <person name="Steensen K."/>
            <person name="Seneca J."/>
            <person name="Bartlau N."/>
            <person name="Yu X.A."/>
            <person name="Hussain F.A."/>
            <person name="Polz M.F."/>
        </authorList>
    </citation>
    <scope>NUCLEOTIDE SEQUENCE [LARGE SCALE GENOMIC DNA]</scope>
    <source>
        <strain evidence="1 2">10N.222.51.A1</strain>
    </source>
</reference>
<evidence type="ECO:0008006" key="3">
    <source>
        <dbReference type="Google" id="ProtNLM"/>
    </source>
</evidence>
<dbReference type="EMBL" id="JBFRUW010000030">
    <property type="protein sequence ID" value="MFA0568604.1"/>
    <property type="molecule type" value="Genomic_DNA"/>
</dbReference>
<evidence type="ECO:0000313" key="1">
    <source>
        <dbReference type="EMBL" id="MFA0568604.1"/>
    </source>
</evidence>
<evidence type="ECO:0000313" key="2">
    <source>
        <dbReference type="Proteomes" id="UP001570417"/>
    </source>
</evidence>
<keyword evidence="2" id="KW-1185">Reference proteome</keyword>
<sequence length="739" mass="80229">MKKKGLLATSITMILAGCGSDSSSGGASTFSVTAIDGYLIKANVSVDTTQDGMCDTKLTGDSSQTDIDGKVNIPVAHQGAVVCIDAVAGQTIDSNRGLVQQGFMLANVGSGSIVNPMTNLVMMAMADDSTLTVTEAEALIVASLTGDSGLDVSESLIFGDYIADPTEQAEALNLIGEILVDHYGESVENKLKLAAALAEATQEIIEDDNQTLDDYSPIVDIPSNGGDIIVTPNTRPKVVGSIDLIELEPEDTWVPIDVSEKFEDAEGDVVTFSLSYIGDEDNNNLLIDRDSGVISGEFSVEGEYVYHIFATDSHNARSYPLEMKVLVEGDNELPVVDEAVKAALQAEMNSWAITEGETLSQSLDVSALFTDADDDVLNYEVETTLSTATRTGFYASVNPEGKVTFSGAVPRAAAAGDETLTVIANDGNDLESVATTLSFPLIDESYTPPVDGHPLENQTWHFLEWGSDDGTDSGVNEVDRVWCDSIRLSGGKVYFNQRSLDNLQSCGEADTLESESSYVVKGDIIELTMSWEDEEDGVMSETLHVKIVEDADAMGSGTKMVLMSFVDEEEDEHQRLAWYSNKSLAEARINLESDTLDGDNDFPMYLPGAADGQYELGHVSMSMGLPDSNDQGQYDANIFFDIPGQDITCNDLREFYSQFYLSGYDELGERFYSYSGSWNGGFECYDNQENGVNYAAIDFDINENLKVGNVYSFIGVMQFSELEYLEEIKFNMTWKGENN</sequence>
<gene>
    <name evidence="1" type="ORF">AB4566_09985</name>
</gene>
<comment type="caution">
    <text evidence="1">The sequence shown here is derived from an EMBL/GenBank/DDBJ whole genome shotgun (WGS) entry which is preliminary data.</text>
</comment>
<protein>
    <recommendedName>
        <fullName evidence="3">Dystroglycan-type cadherin-like domain-containing protein</fullName>
    </recommendedName>
</protein>